<dbReference type="PANTHER" id="PTHR40659:SF1">
    <property type="entry name" value="NICKEL_COBALT EFFLUX SYSTEM RCNA"/>
    <property type="match status" value="1"/>
</dbReference>
<evidence type="ECO:0000256" key="10">
    <source>
        <dbReference type="ARBA" id="ARBA00023112"/>
    </source>
</evidence>
<feature type="transmembrane region" description="Helical" evidence="14">
    <location>
        <begin position="284"/>
        <end position="306"/>
    </location>
</feature>
<dbReference type="PANTHER" id="PTHR40659">
    <property type="entry name" value="NICKEL/COBALT EFFLUX SYSTEM RCNA"/>
    <property type="match status" value="1"/>
</dbReference>
<comment type="subcellular location">
    <subcellularLocation>
        <location evidence="2">Cell membrane</location>
        <topology evidence="2">Multi-pass membrane protein</topology>
    </subcellularLocation>
</comment>
<feature type="region of interest" description="Disordered" evidence="13">
    <location>
        <begin position="195"/>
        <end position="268"/>
    </location>
</feature>
<evidence type="ECO:0000313" key="16">
    <source>
        <dbReference type="Proteomes" id="UP000198802"/>
    </source>
</evidence>
<feature type="region of interest" description="Disordered" evidence="13">
    <location>
        <begin position="405"/>
        <end position="446"/>
    </location>
</feature>
<dbReference type="GO" id="GO:0046583">
    <property type="term" value="F:monoatomic cation efflux transmembrane transporter activity"/>
    <property type="evidence" value="ECO:0007669"/>
    <property type="project" value="TreeGrafter"/>
</dbReference>
<keyword evidence="3" id="KW-0171">Cobalt transport</keyword>
<feature type="transmembrane region" description="Helical" evidence="14">
    <location>
        <begin position="457"/>
        <end position="480"/>
    </location>
</feature>
<keyword evidence="11 14" id="KW-0472">Membrane</keyword>
<comment type="function">
    <text evidence="1">Efflux system for nickel and cobalt.</text>
</comment>
<proteinExistence type="predicted"/>
<keyword evidence="10" id="KW-0921">Nickel transport</keyword>
<dbReference type="RefSeq" id="WP_091277844.1">
    <property type="nucleotide sequence ID" value="NZ_FAOZ01000009.1"/>
</dbReference>
<feature type="transmembrane region" description="Helical" evidence="14">
    <location>
        <begin position="486"/>
        <end position="510"/>
    </location>
</feature>
<evidence type="ECO:0000256" key="7">
    <source>
        <dbReference type="ARBA" id="ARBA00022692"/>
    </source>
</evidence>
<dbReference type="GO" id="GO:0032025">
    <property type="term" value="P:response to cobalt ion"/>
    <property type="evidence" value="ECO:0007669"/>
    <property type="project" value="TreeGrafter"/>
</dbReference>
<dbReference type="GO" id="GO:0015099">
    <property type="term" value="F:nickel cation transmembrane transporter activity"/>
    <property type="evidence" value="ECO:0007669"/>
    <property type="project" value="InterPro"/>
</dbReference>
<keyword evidence="6" id="KW-0533">Nickel</keyword>
<sequence>MTRAEAPTRTWIRPHPRHRSRTRTRTWAWAWTWTWPRRAAALATAVVALVLAGSGAASAHPLGNFTVNSASVLRVGVETVHVDVVVDFAEIPTAQLRPDVDALGPARWQEAECARTSRQTRLVLDSQVSPLVGAGGSVTFPPGSGGLATMRLVCRYSAPTGGPVGEVQFRLAAYTDRIGWRETVAVGDGTTLLASDVPDRSPTDLLTRYPDDPLRGPSDVTSATLTVRPGGPAATDPLTGPAAGAGAPGTGTPGTGAAEQARRAQGGDDGLTGWVDGLVRRDSLTVGVALLALLAAFVLGTAHAFAPGHGKTVMAARIVGGSVTGRQLAATATAVTLTHTCGVLILAIVLSASSGFAPERIYPWLGVASGLLIAGIGASLLRSRLAGASGLLSPSVAGLDHQALAPAHTHHRHSHSGANGHGHGHTHTHGHGHGHGHGGRWHTHPHPAADGSQLRSLLAAGFAGGMVPTPSAIVVLLGAVALGRAWFGLLLVLAYGAGMALTLIGAGFLLDRTLVPLLRRVRAAAPGLTAGLYWAPVASAALIVVVGATVALRAGVQVIA</sequence>
<evidence type="ECO:0000256" key="5">
    <source>
        <dbReference type="ARBA" id="ARBA00022475"/>
    </source>
</evidence>
<keyword evidence="9" id="KW-0406">Ion transport</keyword>
<gene>
    <name evidence="15" type="ORF">Ga0074812_109174</name>
</gene>
<keyword evidence="7 14" id="KW-0812">Transmembrane</keyword>
<accession>A0A0S4QR63</accession>
<evidence type="ECO:0000256" key="9">
    <source>
        <dbReference type="ARBA" id="ARBA00023065"/>
    </source>
</evidence>
<keyword evidence="5" id="KW-1003">Cell membrane</keyword>
<evidence type="ECO:0000256" key="8">
    <source>
        <dbReference type="ARBA" id="ARBA00022989"/>
    </source>
</evidence>
<evidence type="ECO:0000256" key="11">
    <source>
        <dbReference type="ARBA" id="ARBA00023136"/>
    </source>
</evidence>
<reference evidence="16" key="1">
    <citation type="submission" date="2015-11" db="EMBL/GenBank/DDBJ databases">
        <authorList>
            <person name="Varghese N."/>
        </authorList>
    </citation>
    <scope>NUCLEOTIDE SEQUENCE [LARGE SCALE GENOMIC DNA]</scope>
    <source>
        <strain evidence="16">DSM 45899</strain>
    </source>
</reference>
<protein>
    <submittedName>
        <fullName evidence="15">High-affinity nickel-transport protein</fullName>
    </submittedName>
</protein>
<dbReference type="Pfam" id="PF03824">
    <property type="entry name" value="NicO"/>
    <property type="match status" value="1"/>
</dbReference>
<feature type="compositionally biased region" description="Low complexity" evidence="13">
    <location>
        <begin position="229"/>
        <end position="245"/>
    </location>
</feature>
<dbReference type="EMBL" id="FAOZ01000009">
    <property type="protein sequence ID" value="CUU56954.1"/>
    <property type="molecule type" value="Genomic_DNA"/>
</dbReference>
<name>A0A0S4QR63_9ACTN</name>
<dbReference type="InterPro" id="IPR051224">
    <property type="entry name" value="NiCoT_RcnA"/>
</dbReference>
<organism evidence="15 16">
    <name type="scientific">Parafrankia irregularis</name>
    <dbReference type="NCBI Taxonomy" id="795642"/>
    <lineage>
        <taxon>Bacteria</taxon>
        <taxon>Bacillati</taxon>
        <taxon>Actinomycetota</taxon>
        <taxon>Actinomycetes</taxon>
        <taxon>Frankiales</taxon>
        <taxon>Frankiaceae</taxon>
        <taxon>Parafrankia</taxon>
    </lineage>
</organism>
<evidence type="ECO:0000256" key="3">
    <source>
        <dbReference type="ARBA" id="ARBA00022426"/>
    </source>
</evidence>
<keyword evidence="16" id="KW-1185">Reference proteome</keyword>
<evidence type="ECO:0000256" key="4">
    <source>
        <dbReference type="ARBA" id="ARBA00022448"/>
    </source>
</evidence>
<feature type="transmembrane region" description="Helical" evidence="14">
    <location>
        <begin position="531"/>
        <end position="552"/>
    </location>
</feature>
<evidence type="ECO:0000256" key="13">
    <source>
        <dbReference type="SAM" id="MobiDB-lite"/>
    </source>
</evidence>
<keyword evidence="8 14" id="KW-1133">Transmembrane helix</keyword>
<dbReference type="GO" id="GO:0010045">
    <property type="term" value="P:response to nickel cation"/>
    <property type="evidence" value="ECO:0007669"/>
    <property type="project" value="TreeGrafter"/>
</dbReference>
<dbReference type="Proteomes" id="UP000198802">
    <property type="component" value="Unassembled WGS sequence"/>
</dbReference>
<keyword evidence="12" id="KW-0170">Cobalt</keyword>
<feature type="transmembrane region" description="Helical" evidence="14">
    <location>
        <begin position="361"/>
        <end position="381"/>
    </location>
</feature>
<dbReference type="GO" id="GO:0005886">
    <property type="term" value="C:plasma membrane"/>
    <property type="evidence" value="ECO:0007669"/>
    <property type="project" value="UniProtKB-SubCell"/>
</dbReference>
<evidence type="ECO:0000256" key="6">
    <source>
        <dbReference type="ARBA" id="ARBA00022596"/>
    </source>
</evidence>
<keyword evidence="4" id="KW-0813">Transport</keyword>
<dbReference type="GO" id="GO:0006824">
    <property type="term" value="P:cobalt ion transport"/>
    <property type="evidence" value="ECO:0007669"/>
    <property type="project" value="UniProtKB-KW"/>
</dbReference>
<dbReference type="InterPro" id="IPR011541">
    <property type="entry name" value="Ni/Co_transpt_high_affinity"/>
</dbReference>
<evidence type="ECO:0000256" key="14">
    <source>
        <dbReference type="SAM" id="Phobius"/>
    </source>
</evidence>
<dbReference type="AlphaFoldDB" id="A0A0S4QR63"/>
<feature type="compositionally biased region" description="Basic residues" evidence="13">
    <location>
        <begin position="422"/>
        <end position="445"/>
    </location>
</feature>
<evidence type="ECO:0000313" key="15">
    <source>
        <dbReference type="EMBL" id="CUU56954.1"/>
    </source>
</evidence>
<evidence type="ECO:0000256" key="1">
    <source>
        <dbReference type="ARBA" id="ARBA00002510"/>
    </source>
</evidence>
<feature type="transmembrane region" description="Helical" evidence="14">
    <location>
        <begin position="327"/>
        <end position="349"/>
    </location>
</feature>
<evidence type="ECO:0000256" key="2">
    <source>
        <dbReference type="ARBA" id="ARBA00004651"/>
    </source>
</evidence>
<evidence type="ECO:0000256" key="12">
    <source>
        <dbReference type="ARBA" id="ARBA00023285"/>
    </source>
</evidence>